<evidence type="ECO:0000313" key="1">
    <source>
        <dbReference type="EMBL" id="VDO95234.1"/>
    </source>
</evidence>
<dbReference type="WBParaSite" id="SCUD_0000537901-mRNA-1">
    <property type="protein sequence ID" value="SCUD_0000537901-mRNA-1"/>
    <property type="gene ID" value="SCUD_0000537901"/>
</dbReference>
<keyword evidence="2" id="KW-1185">Reference proteome</keyword>
<organism evidence="3">
    <name type="scientific">Schistosoma curassoni</name>
    <dbReference type="NCBI Taxonomy" id="6186"/>
    <lineage>
        <taxon>Eukaryota</taxon>
        <taxon>Metazoa</taxon>
        <taxon>Spiralia</taxon>
        <taxon>Lophotrochozoa</taxon>
        <taxon>Platyhelminthes</taxon>
        <taxon>Trematoda</taxon>
        <taxon>Digenea</taxon>
        <taxon>Strigeidida</taxon>
        <taxon>Schistosomatoidea</taxon>
        <taxon>Schistosomatidae</taxon>
        <taxon>Schistosoma</taxon>
    </lineage>
</organism>
<dbReference type="Proteomes" id="UP000279833">
    <property type="component" value="Unassembled WGS sequence"/>
</dbReference>
<proteinExistence type="predicted"/>
<gene>
    <name evidence="1" type="ORF">SCUD_LOCUS5378</name>
</gene>
<dbReference type="AlphaFoldDB" id="A0A183JRP0"/>
<accession>A0A183JRP0</accession>
<evidence type="ECO:0000313" key="2">
    <source>
        <dbReference type="Proteomes" id="UP000279833"/>
    </source>
</evidence>
<reference evidence="3" key="1">
    <citation type="submission" date="2016-06" db="UniProtKB">
        <authorList>
            <consortium name="WormBaseParasite"/>
        </authorList>
    </citation>
    <scope>IDENTIFICATION</scope>
</reference>
<name>A0A183JRP0_9TREM</name>
<sequence length="34" mass="4016">MKTSSLVFHQKIHHRMAGLWIYSVLKIVHNAVRN</sequence>
<protein>
    <submittedName>
        <fullName evidence="1 3">Uncharacterized protein</fullName>
    </submittedName>
</protein>
<dbReference type="EMBL" id="UZAK01008663">
    <property type="protein sequence ID" value="VDO95234.1"/>
    <property type="molecule type" value="Genomic_DNA"/>
</dbReference>
<evidence type="ECO:0000313" key="3">
    <source>
        <dbReference type="WBParaSite" id="SCUD_0000537901-mRNA-1"/>
    </source>
</evidence>
<reference evidence="1 2" key="2">
    <citation type="submission" date="2018-11" db="EMBL/GenBank/DDBJ databases">
        <authorList>
            <consortium name="Pathogen Informatics"/>
        </authorList>
    </citation>
    <scope>NUCLEOTIDE SEQUENCE [LARGE SCALE GENOMIC DNA]</scope>
    <source>
        <strain evidence="1">Dakar</strain>
        <strain evidence="2">Dakar, Senegal</strain>
    </source>
</reference>